<proteinExistence type="predicted"/>
<reference evidence="1 2" key="1">
    <citation type="submission" date="2021-01" db="EMBL/GenBank/DDBJ databases">
        <title>Whole genome shotgun sequence of Actinoplanes palleronii NBRC 14916.</title>
        <authorList>
            <person name="Komaki H."/>
            <person name="Tamura T."/>
        </authorList>
    </citation>
    <scope>NUCLEOTIDE SEQUENCE [LARGE SCALE GENOMIC DNA]</scope>
    <source>
        <strain evidence="1 2">NBRC 14916</strain>
    </source>
</reference>
<dbReference type="Proteomes" id="UP000624709">
    <property type="component" value="Unassembled WGS sequence"/>
</dbReference>
<accession>A0ABQ4BAQ5</accession>
<gene>
    <name evidence="1" type="ORF">Apa02nite_038360</name>
</gene>
<name>A0ABQ4BAQ5_9ACTN</name>
<evidence type="ECO:0000313" key="1">
    <source>
        <dbReference type="EMBL" id="GIE67728.1"/>
    </source>
</evidence>
<dbReference type="EMBL" id="BOMS01000051">
    <property type="protein sequence ID" value="GIE67728.1"/>
    <property type="molecule type" value="Genomic_DNA"/>
</dbReference>
<organism evidence="1 2">
    <name type="scientific">Actinoplanes palleronii</name>
    <dbReference type="NCBI Taxonomy" id="113570"/>
    <lineage>
        <taxon>Bacteria</taxon>
        <taxon>Bacillati</taxon>
        <taxon>Actinomycetota</taxon>
        <taxon>Actinomycetes</taxon>
        <taxon>Micromonosporales</taxon>
        <taxon>Micromonosporaceae</taxon>
        <taxon>Actinoplanes</taxon>
    </lineage>
</organism>
<evidence type="ECO:0000313" key="2">
    <source>
        <dbReference type="Proteomes" id="UP000624709"/>
    </source>
</evidence>
<protein>
    <submittedName>
        <fullName evidence="1">Uncharacterized protein</fullName>
    </submittedName>
</protein>
<keyword evidence="2" id="KW-1185">Reference proteome</keyword>
<sequence length="52" mass="5774">MLVAVGGARWVVRPPQDPYGDGYVFTVETELHEDGMRAATVAKIDGWKRGRN</sequence>
<comment type="caution">
    <text evidence="1">The sequence shown here is derived from an EMBL/GenBank/DDBJ whole genome shotgun (WGS) entry which is preliminary data.</text>
</comment>